<keyword evidence="5" id="KW-0406">Ion transport</keyword>
<organism evidence="10 11">
    <name type="scientific">Trichonephila clavata</name>
    <name type="common">Joro spider</name>
    <name type="synonym">Nephila clavata</name>
    <dbReference type="NCBI Taxonomy" id="2740835"/>
    <lineage>
        <taxon>Eukaryota</taxon>
        <taxon>Metazoa</taxon>
        <taxon>Ecdysozoa</taxon>
        <taxon>Arthropoda</taxon>
        <taxon>Chelicerata</taxon>
        <taxon>Arachnida</taxon>
        <taxon>Araneae</taxon>
        <taxon>Araneomorphae</taxon>
        <taxon>Entelegynae</taxon>
        <taxon>Araneoidea</taxon>
        <taxon>Nephilidae</taxon>
        <taxon>Trichonephila</taxon>
    </lineage>
</organism>
<feature type="non-terminal residue" evidence="10">
    <location>
        <position position="1"/>
    </location>
</feature>
<gene>
    <name evidence="10" type="ORF">TNCT_423161</name>
</gene>
<comment type="subcellular location">
    <subcellularLocation>
        <location evidence="1">Membrane</location>
        <topology evidence="1">Multi-pass membrane protein</topology>
    </subcellularLocation>
</comment>
<keyword evidence="11" id="KW-1185">Reference proteome</keyword>
<dbReference type="Proteomes" id="UP000887116">
    <property type="component" value="Unassembled WGS sequence"/>
</dbReference>
<evidence type="ECO:0000256" key="6">
    <source>
        <dbReference type="ARBA" id="ARBA00023136"/>
    </source>
</evidence>
<feature type="domain" description="Potassium channel" evidence="9">
    <location>
        <begin position="132"/>
        <end position="211"/>
    </location>
</feature>
<evidence type="ECO:0000313" key="10">
    <source>
        <dbReference type="EMBL" id="GFR29779.1"/>
    </source>
</evidence>
<accession>A0A8X6IWK0</accession>
<feature type="transmembrane region" description="Helical" evidence="8">
    <location>
        <begin position="124"/>
        <end position="147"/>
    </location>
</feature>
<proteinExistence type="predicted"/>
<dbReference type="GO" id="GO:0030322">
    <property type="term" value="P:stabilization of membrane potential"/>
    <property type="evidence" value="ECO:0007669"/>
    <property type="project" value="TreeGrafter"/>
</dbReference>
<keyword evidence="2" id="KW-0813">Transport</keyword>
<keyword evidence="7" id="KW-0407">Ion channel</keyword>
<evidence type="ECO:0000256" key="2">
    <source>
        <dbReference type="ARBA" id="ARBA00022448"/>
    </source>
</evidence>
<name>A0A8X6IWK0_TRICU</name>
<dbReference type="PANTHER" id="PTHR11003">
    <property type="entry name" value="POTASSIUM CHANNEL, SUBFAMILY K"/>
    <property type="match status" value="1"/>
</dbReference>
<dbReference type="SUPFAM" id="SSF81324">
    <property type="entry name" value="Voltage-gated potassium channels"/>
    <property type="match status" value="1"/>
</dbReference>
<reference evidence="10" key="1">
    <citation type="submission" date="2020-07" db="EMBL/GenBank/DDBJ databases">
        <title>Multicomponent nature underlies the extraordinary mechanical properties of spider dragline silk.</title>
        <authorList>
            <person name="Kono N."/>
            <person name="Nakamura H."/>
            <person name="Mori M."/>
            <person name="Yoshida Y."/>
            <person name="Ohtoshi R."/>
            <person name="Malay A.D."/>
            <person name="Moran D.A.P."/>
            <person name="Tomita M."/>
            <person name="Numata K."/>
            <person name="Arakawa K."/>
        </authorList>
    </citation>
    <scope>NUCLEOTIDE SEQUENCE</scope>
</reference>
<evidence type="ECO:0000256" key="7">
    <source>
        <dbReference type="ARBA" id="ARBA00023303"/>
    </source>
</evidence>
<dbReference type="InterPro" id="IPR013099">
    <property type="entry name" value="K_chnl_dom"/>
</dbReference>
<dbReference type="Pfam" id="PF07885">
    <property type="entry name" value="Ion_trans_2"/>
    <property type="match status" value="2"/>
</dbReference>
<evidence type="ECO:0000259" key="9">
    <source>
        <dbReference type="Pfam" id="PF07885"/>
    </source>
</evidence>
<dbReference type="AlphaFoldDB" id="A0A8X6IWK0"/>
<dbReference type="GO" id="GO:0022841">
    <property type="term" value="F:potassium ion leak channel activity"/>
    <property type="evidence" value="ECO:0007669"/>
    <property type="project" value="TreeGrafter"/>
</dbReference>
<feature type="domain" description="Potassium channel" evidence="9">
    <location>
        <begin position="1"/>
        <end position="25"/>
    </location>
</feature>
<dbReference type="OrthoDB" id="297496at2759"/>
<dbReference type="GO" id="GO:0005886">
    <property type="term" value="C:plasma membrane"/>
    <property type="evidence" value="ECO:0007669"/>
    <property type="project" value="TreeGrafter"/>
</dbReference>
<evidence type="ECO:0000256" key="4">
    <source>
        <dbReference type="ARBA" id="ARBA00022989"/>
    </source>
</evidence>
<evidence type="ECO:0000256" key="8">
    <source>
        <dbReference type="SAM" id="Phobius"/>
    </source>
</evidence>
<dbReference type="GO" id="GO:0015271">
    <property type="term" value="F:outward rectifier potassium channel activity"/>
    <property type="evidence" value="ECO:0007669"/>
    <property type="project" value="TreeGrafter"/>
</dbReference>
<evidence type="ECO:0000313" key="11">
    <source>
        <dbReference type="Proteomes" id="UP000887116"/>
    </source>
</evidence>
<keyword evidence="6 8" id="KW-0472">Membrane</keyword>
<comment type="caution">
    <text evidence="10">The sequence shown here is derived from an EMBL/GenBank/DDBJ whole genome shotgun (WGS) entry which is preliminary data.</text>
</comment>
<evidence type="ECO:0000256" key="1">
    <source>
        <dbReference type="ARBA" id="ARBA00004141"/>
    </source>
</evidence>
<keyword evidence="4 8" id="KW-1133">Transmembrane helix</keyword>
<keyword evidence="3 8" id="KW-0812">Transmembrane</keyword>
<evidence type="ECO:0000256" key="3">
    <source>
        <dbReference type="ARBA" id="ARBA00022692"/>
    </source>
</evidence>
<feature type="transmembrane region" description="Helical" evidence="8">
    <location>
        <begin position="186"/>
        <end position="208"/>
    </location>
</feature>
<sequence length="234" mass="26119">YGNIAPKTNWGKLVTILYAIFGHPTHVPLFDKHRQHPGQELQVCLWSLVLQAKTWRPSKRRQQQLEQYQIHHIMLQDAASPNTGTNSIVDSSTLIRNKLNSDITKDDLDDDGVSNYRTKPRVTVPITLCLVIIAGYICGGAALFSVWEGWDYLDGSYFCFVTLSTIGFGDLVPGDSVVSDDGTQEKLVICSLYLLTGMALIAMCFNLVQEEVVYKLRRVGRALGLLSDIDDPDD</sequence>
<dbReference type="PANTHER" id="PTHR11003:SF352">
    <property type="entry name" value="BCDNA.GH04802-RELATED"/>
    <property type="match status" value="1"/>
</dbReference>
<dbReference type="InterPro" id="IPR003280">
    <property type="entry name" value="2pore_dom_K_chnl"/>
</dbReference>
<evidence type="ECO:0000256" key="5">
    <source>
        <dbReference type="ARBA" id="ARBA00023065"/>
    </source>
</evidence>
<dbReference type="Gene3D" id="1.10.287.70">
    <property type="match status" value="1"/>
</dbReference>
<dbReference type="EMBL" id="BMAO01029156">
    <property type="protein sequence ID" value="GFR29779.1"/>
    <property type="molecule type" value="Genomic_DNA"/>
</dbReference>
<protein>
    <recommendedName>
        <fullName evidence="9">Potassium channel domain-containing protein</fullName>
    </recommendedName>
</protein>